<dbReference type="EMBL" id="UINC01000477">
    <property type="protein sequence ID" value="SUZ56046.1"/>
    <property type="molecule type" value="Genomic_DNA"/>
</dbReference>
<evidence type="ECO:0000313" key="2">
    <source>
        <dbReference type="EMBL" id="SUZ56046.1"/>
    </source>
</evidence>
<dbReference type="PIRSF" id="PIRSF019169">
    <property type="entry name" value="PilM"/>
    <property type="match status" value="1"/>
</dbReference>
<proteinExistence type="predicted"/>
<evidence type="ECO:0000259" key="1">
    <source>
        <dbReference type="SMART" id="SM00842"/>
    </source>
</evidence>
<protein>
    <recommendedName>
        <fullName evidence="1">SHS2 domain-containing protein</fullName>
    </recommendedName>
</protein>
<reference evidence="2" key="1">
    <citation type="submission" date="2018-05" db="EMBL/GenBank/DDBJ databases">
        <authorList>
            <person name="Lanie J.A."/>
            <person name="Ng W.-L."/>
            <person name="Kazmierczak K.M."/>
            <person name="Andrzejewski T.M."/>
            <person name="Davidsen T.M."/>
            <person name="Wayne K.J."/>
            <person name="Tettelin H."/>
            <person name="Glass J.I."/>
            <person name="Rusch D."/>
            <person name="Podicherti R."/>
            <person name="Tsui H.-C.T."/>
            <person name="Winkler M.E."/>
        </authorList>
    </citation>
    <scope>NUCLEOTIDE SEQUENCE</scope>
</reference>
<dbReference type="InterPro" id="IPR003494">
    <property type="entry name" value="SHS2_FtsA"/>
</dbReference>
<dbReference type="InterPro" id="IPR050696">
    <property type="entry name" value="FtsA/MreB"/>
</dbReference>
<dbReference type="GO" id="GO:0051301">
    <property type="term" value="P:cell division"/>
    <property type="evidence" value="ECO:0007669"/>
    <property type="project" value="InterPro"/>
</dbReference>
<gene>
    <name evidence="2" type="ORF">METZ01_LOCUS8900</name>
</gene>
<dbReference type="InterPro" id="IPR005883">
    <property type="entry name" value="PilM"/>
</dbReference>
<sequence length="352" mass="38655">MYLGLDIGRQYVKMVTVEKTRDEYKVLDAGLRLVPELNATYDPEKIDHTHWVMAVKELLRQQGLNPKRVKSVISGINGSSSSIKQITTMEMPSDELQSAMTFEARKHIPMDGTDAVIDYQIFGSNSREIDKIDVGLVACTKGVINSHVNLLRECGLKPGIVDVNPIALSNAVTFVKDIPEDGLVVIVDIGAVSSSLVVYGQGQEFFTRDLPLGGHHFVKETAAKHEISYTDAQDLLYKEGLSCMIKTSADDGIDNVRIAERTVYDNLVEDIRRSLRFYAKQTGQSFFLKIFLTGGAAVTPGLADFISSKLNVDTAVFNPFENINGGADFSVANPNQYTVALGLGIRGGMERE</sequence>
<dbReference type="Pfam" id="PF11104">
    <property type="entry name" value="PilM_2"/>
    <property type="match status" value="1"/>
</dbReference>
<dbReference type="Gene3D" id="3.30.420.40">
    <property type="match status" value="2"/>
</dbReference>
<accession>A0A381NN65</accession>
<dbReference type="NCBIfam" id="TIGR01175">
    <property type="entry name" value="pilM"/>
    <property type="match status" value="1"/>
</dbReference>
<dbReference type="InterPro" id="IPR043129">
    <property type="entry name" value="ATPase_NBD"/>
</dbReference>
<organism evidence="2">
    <name type="scientific">marine metagenome</name>
    <dbReference type="NCBI Taxonomy" id="408172"/>
    <lineage>
        <taxon>unclassified sequences</taxon>
        <taxon>metagenomes</taxon>
        <taxon>ecological metagenomes</taxon>
    </lineage>
</organism>
<dbReference type="SUPFAM" id="SSF53067">
    <property type="entry name" value="Actin-like ATPase domain"/>
    <property type="match status" value="2"/>
</dbReference>
<dbReference type="PANTHER" id="PTHR32432">
    <property type="entry name" value="CELL DIVISION PROTEIN FTSA-RELATED"/>
    <property type="match status" value="1"/>
</dbReference>
<dbReference type="CDD" id="cd24049">
    <property type="entry name" value="ASKHA_NBD_PilM"/>
    <property type="match status" value="1"/>
</dbReference>
<dbReference type="SMART" id="SM00842">
    <property type="entry name" value="FtsA"/>
    <property type="match status" value="1"/>
</dbReference>
<feature type="domain" description="SHS2" evidence="1">
    <location>
        <begin position="2"/>
        <end position="172"/>
    </location>
</feature>
<dbReference type="AlphaFoldDB" id="A0A381NN65"/>
<name>A0A381NN65_9ZZZZ</name>
<dbReference type="PANTHER" id="PTHR32432:SF3">
    <property type="entry name" value="ETHANOLAMINE UTILIZATION PROTEIN EUTJ"/>
    <property type="match status" value="1"/>
</dbReference>
<dbReference type="Gene3D" id="3.30.1490.300">
    <property type="match status" value="1"/>
</dbReference>